<dbReference type="FunFam" id="3.30.730.10:FF:000001">
    <property type="entry name" value="Ethylene-responsive transcription factor 2"/>
    <property type="match status" value="1"/>
</dbReference>
<dbReference type="PANTHER" id="PTHR31190">
    <property type="entry name" value="DNA-BINDING DOMAIN"/>
    <property type="match status" value="1"/>
</dbReference>
<organism evidence="11 12">
    <name type="scientific">Cinchona calisaya</name>
    <dbReference type="NCBI Taxonomy" id="153742"/>
    <lineage>
        <taxon>Eukaryota</taxon>
        <taxon>Viridiplantae</taxon>
        <taxon>Streptophyta</taxon>
        <taxon>Embryophyta</taxon>
        <taxon>Tracheophyta</taxon>
        <taxon>Spermatophyta</taxon>
        <taxon>Magnoliopsida</taxon>
        <taxon>eudicotyledons</taxon>
        <taxon>Gunneridae</taxon>
        <taxon>Pentapetalae</taxon>
        <taxon>asterids</taxon>
        <taxon>lamiids</taxon>
        <taxon>Gentianales</taxon>
        <taxon>Rubiaceae</taxon>
        <taxon>Cinchonoideae</taxon>
        <taxon>Cinchoneae</taxon>
        <taxon>Cinchona</taxon>
    </lineage>
</organism>
<dbReference type="GO" id="GO:0009873">
    <property type="term" value="P:ethylene-activated signaling pathway"/>
    <property type="evidence" value="ECO:0007669"/>
    <property type="project" value="UniProtKB-KW"/>
</dbReference>
<keyword evidence="7" id="KW-0804">Transcription</keyword>
<dbReference type="PANTHER" id="PTHR31190:SF499">
    <property type="entry name" value="ETHYLENE-RESPONSIVE TRANSCRIPTION FACTOR ERF105"/>
    <property type="match status" value="1"/>
</dbReference>
<dbReference type="InterPro" id="IPR016177">
    <property type="entry name" value="DNA-bd_dom_sf"/>
</dbReference>
<evidence type="ECO:0000256" key="7">
    <source>
        <dbReference type="ARBA" id="ARBA00023163"/>
    </source>
</evidence>
<dbReference type="EMBL" id="JBJUIK010000008">
    <property type="protein sequence ID" value="KAL3521378.1"/>
    <property type="molecule type" value="Genomic_DNA"/>
</dbReference>
<evidence type="ECO:0000256" key="9">
    <source>
        <dbReference type="SAM" id="MobiDB-lite"/>
    </source>
</evidence>
<accession>A0ABD2ZQV4</accession>
<evidence type="ECO:0000313" key="12">
    <source>
        <dbReference type="Proteomes" id="UP001630127"/>
    </source>
</evidence>
<dbReference type="InterPro" id="IPR001471">
    <property type="entry name" value="AP2/ERF_dom"/>
</dbReference>
<keyword evidence="6" id="KW-0010">Activator</keyword>
<dbReference type="SUPFAM" id="SSF54171">
    <property type="entry name" value="DNA-binding domain"/>
    <property type="match status" value="1"/>
</dbReference>
<keyword evidence="4" id="KW-0805">Transcription regulation</keyword>
<dbReference type="CDD" id="cd00018">
    <property type="entry name" value="AP2"/>
    <property type="match status" value="1"/>
</dbReference>
<keyword evidence="5" id="KW-0238">DNA-binding</keyword>
<dbReference type="GO" id="GO:0005634">
    <property type="term" value="C:nucleus"/>
    <property type="evidence" value="ECO:0007669"/>
    <property type="project" value="UniProtKB-SubCell"/>
</dbReference>
<keyword evidence="2" id="KW-0936">Ethylene signaling pathway</keyword>
<dbReference type="PRINTS" id="PR00367">
    <property type="entry name" value="ETHRSPELEMNT"/>
</dbReference>
<dbReference type="InterPro" id="IPR036955">
    <property type="entry name" value="AP2/ERF_dom_sf"/>
</dbReference>
<feature type="region of interest" description="Disordered" evidence="9">
    <location>
        <begin position="206"/>
        <end position="265"/>
    </location>
</feature>
<dbReference type="Proteomes" id="UP001630127">
    <property type="component" value="Unassembled WGS sequence"/>
</dbReference>
<dbReference type="Pfam" id="PF00847">
    <property type="entry name" value="AP2"/>
    <property type="match status" value="1"/>
</dbReference>
<dbReference type="GO" id="GO:0006952">
    <property type="term" value="P:defense response"/>
    <property type="evidence" value="ECO:0007669"/>
    <property type="project" value="UniProtKB-KW"/>
</dbReference>
<evidence type="ECO:0000256" key="3">
    <source>
        <dbReference type="ARBA" id="ARBA00022821"/>
    </source>
</evidence>
<evidence type="ECO:0000256" key="8">
    <source>
        <dbReference type="ARBA" id="ARBA00023242"/>
    </source>
</evidence>
<comment type="caution">
    <text evidence="11">The sequence shown here is derived from an EMBL/GenBank/DDBJ whole genome shotgun (WGS) entry which is preliminary data.</text>
</comment>
<name>A0ABD2ZQV4_9GENT</name>
<evidence type="ECO:0000256" key="4">
    <source>
        <dbReference type="ARBA" id="ARBA00023015"/>
    </source>
</evidence>
<feature type="domain" description="AP2/ERF" evidence="10">
    <location>
        <begin position="146"/>
        <end position="204"/>
    </location>
</feature>
<dbReference type="GO" id="GO:0000976">
    <property type="term" value="F:transcription cis-regulatory region binding"/>
    <property type="evidence" value="ECO:0007669"/>
    <property type="project" value="UniProtKB-ARBA"/>
</dbReference>
<evidence type="ECO:0000313" key="11">
    <source>
        <dbReference type="EMBL" id="KAL3521378.1"/>
    </source>
</evidence>
<protein>
    <recommendedName>
        <fullName evidence="10">AP2/ERF domain-containing protein</fullName>
    </recommendedName>
</protein>
<dbReference type="AlphaFoldDB" id="A0ABD2ZQV4"/>
<dbReference type="SMART" id="SM00380">
    <property type="entry name" value="AP2"/>
    <property type="match status" value="1"/>
</dbReference>
<keyword evidence="3" id="KW-0611">Plant defense</keyword>
<feature type="compositionally biased region" description="Basic and acidic residues" evidence="9">
    <location>
        <begin position="227"/>
        <end position="246"/>
    </location>
</feature>
<keyword evidence="12" id="KW-1185">Reference proteome</keyword>
<evidence type="ECO:0000259" key="10">
    <source>
        <dbReference type="PROSITE" id="PS51032"/>
    </source>
</evidence>
<reference evidence="11 12" key="1">
    <citation type="submission" date="2024-11" db="EMBL/GenBank/DDBJ databases">
        <title>A near-complete genome assembly of Cinchona calisaya.</title>
        <authorList>
            <person name="Lian D.C."/>
            <person name="Zhao X.W."/>
            <person name="Wei L."/>
        </authorList>
    </citation>
    <scope>NUCLEOTIDE SEQUENCE [LARGE SCALE GENOMIC DNA]</scope>
    <source>
        <tissue evidence="11">Nenye</tissue>
    </source>
</reference>
<sequence>MATQNNNETSTLELIEQHLFLDDFAFMENYSILNLSQFNSDTSNFVPASTFSFATSSSSSNSNSNSSSSNFIEYETKPSTLIYQNQPRQTTSSCFSERKPVLNIAIPSAKKVLDFNNQGNINNTANEFAVKGVEQKVQQDSGEKKHYRGVRQRPWGKFAAEIRDPNRKGSRVWLGTFDTAVDAAKAYDRAAFRLRGSKAILNFPHEVGTDASPENELAASSGRKRARESEVEGEESVKKLVKREEVSPSSVGKGEERGLSTDTPLTPSSWKAVWDCGDVKGIFEIPPLSPLSPHPSLGYPQLMVI</sequence>
<evidence type="ECO:0000256" key="6">
    <source>
        <dbReference type="ARBA" id="ARBA00023159"/>
    </source>
</evidence>
<evidence type="ECO:0000256" key="2">
    <source>
        <dbReference type="ARBA" id="ARBA00022745"/>
    </source>
</evidence>
<comment type="subcellular location">
    <subcellularLocation>
        <location evidence="1">Nucleus</location>
    </subcellularLocation>
</comment>
<evidence type="ECO:0000256" key="1">
    <source>
        <dbReference type="ARBA" id="ARBA00004123"/>
    </source>
</evidence>
<dbReference type="PROSITE" id="PS51032">
    <property type="entry name" value="AP2_ERF"/>
    <property type="match status" value="1"/>
</dbReference>
<dbReference type="InterPro" id="IPR044808">
    <property type="entry name" value="ERF_plant"/>
</dbReference>
<gene>
    <name evidence="11" type="ORF">ACH5RR_019527</name>
</gene>
<proteinExistence type="predicted"/>
<evidence type="ECO:0000256" key="5">
    <source>
        <dbReference type="ARBA" id="ARBA00023125"/>
    </source>
</evidence>
<keyword evidence="8" id="KW-0539">Nucleus</keyword>
<dbReference type="Gene3D" id="3.30.730.10">
    <property type="entry name" value="AP2/ERF domain"/>
    <property type="match status" value="1"/>
</dbReference>